<gene>
    <name evidence="3" type="ORF">UFOVP1001_10</name>
    <name evidence="4" type="ORF">UFOVP1338_66</name>
    <name evidence="5" type="ORF">UFOVP1447_61</name>
    <name evidence="6" type="ORF">UFOVP1599_57</name>
    <name evidence="1" type="ORF">UFOVP827_7</name>
    <name evidence="2" type="ORF">UFOVP916_52</name>
</gene>
<reference evidence="4" key="1">
    <citation type="submission" date="2020-05" db="EMBL/GenBank/DDBJ databases">
        <authorList>
            <person name="Chiriac C."/>
            <person name="Salcher M."/>
            <person name="Ghai R."/>
            <person name="Kavagutti S V."/>
        </authorList>
    </citation>
    <scope>NUCLEOTIDE SEQUENCE</scope>
</reference>
<dbReference type="EMBL" id="LR797398">
    <property type="protein sequence ID" value="CAB4213571.1"/>
    <property type="molecule type" value="Genomic_DNA"/>
</dbReference>
<evidence type="ECO:0000313" key="3">
    <source>
        <dbReference type="EMBL" id="CAB4177285.1"/>
    </source>
</evidence>
<dbReference type="EMBL" id="LR797284">
    <property type="protein sequence ID" value="CAB4199572.1"/>
    <property type="molecule type" value="Genomic_DNA"/>
</dbReference>
<dbReference type="EMBL" id="LR796778">
    <property type="protein sequence ID" value="CAB4165048.1"/>
    <property type="molecule type" value="Genomic_DNA"/>
</dbReference>
<protein>
    <submittedName>
        <fullName evidence="4">Uncharacterized protein</fullName>
    </submittedName>
</protein>
<dbReference type="EMBL" id="LR797462">
    <property type="protein sequence ID" value="CAB4218367.1"/>
    <property type="molecule type" value="Genomic_DNA"/>
</dbReference>
<organism evidence="4">
    <name type="scientific">uncultured Caudovirales phage</name>
    <dbReference type="NCBI Taxonomy" id="2100421"/>
    <lineage>
        <taxon>Viruses</taxon>
        <taxon>Duplodnaviria</taxon>
        <taxon>Heunggongvirae</taxon>
        <taxon>Uroviricota</taxon>
        <taxon>Caudoviricetes</taxon>
        <taxon>Peduoviridae</taxon>
        <taxon>Maltschvirus</taxon>
        <taxon>Maltschvirus maltsch</taxon>
    </lineage>
</organism>
<evidence type="ECO:0000313" key="5">
    <source>
        <dbReference type="EMBL" id="CAB4213571.1"/>
    </source>
</evidence>
<dbReference type="EMBL" id="LR796866">
    <property type="protein sequence ID" value="CAB4171481.1"/>
    <property type="molecule type" value="Genomic_DNA"/>
</dbReference>
<sequence length="314" mass="35437">MKTVKDFSSQKDFFAYLIANKSEIIAIKKSAMKFTDPLSFDNKETPVIKELTTSYKDDVASGIIKRTIICNTYNWMDSQNDVLLPGCTSKSISESGDKVLHLHDHEFKITSKVGKPTKVYEKSVLWKDLGVNQPGETICLMMDSNIEKELNNVVFNAYLNDEINQHSIGLNYVILDLAINDPLNKEAYAVWNKYINQIGNKDAVLEDGYFWAVKEIKWKENSCVIAGANELTPTLINQSKSECTTDHRTMKAGESCPECKMNCCKDCMTMNQPANAVCSKCGTQMQPKSAIDRYIENKTKIKSAIDIYIESKNK</sequence>
<name>A0A6J5RUD1_9CAUD</name>
<evidence type="ECO:0000313" key="4">
    <source>
        <dbReference type="EMBL" id="CAB4199572.1"/>
    </source>
</evidence>
<evidence type="ECO:0000313" key="6">
    <source>
        <dbReference type="EMBL" id="CAB4218367.1"/>
    </source>
</evidence>
<proteinExistence type="predicted"/>
<evidence type="ECO:0000313" key="1">
    <source>
        <dbReference type="EMBL" id="CAB4165048.1"/>
    </source>
</evidence>
<dbReference type="EMBL" id="LR796950">
    <property type="protein sequence ID" value="CAB4177285.1"/>
    <property type="molecule type" value="Genomic_DNA"/>
</dbReference>
<accession>A0A6J5RUD1</accession>
<evidence type="ECO:0000313" key="2">
    <source>
        <dbReference type="EMBL" id="CAB4171481.1"/>
    </source>
</evidence>